<dbReference type="RefSeq" id="WP_219239220.1">
    <property type="nucleotide sequence ID" value="NZ_JAHWZX010000017.1"/>
</dbReference>
<comment type="caution">
    <text evidence="2">The sequence shown here is derived from an EMBL/GenBank/DDBJ whole genome shotgun (WGS) entry which is preliminary data.</text>
</comment>
<evidence type="ECO:0000313" key="2">
    <source>
        <dbReference type="EMBL" id="MBW4332106.1"/>
    </source>
</evidence>
<sequence length="110" mass="12433">MKADIPREERQRREREQWAEFRAALVRRHFAVMHEQMAINATMARLEVEHLTQAAPAIYAAMGRTRTYAEPAPVVTPDAEPVAPPDPVPVAARPGAPDLPFDLRYHLGLR</sequence>
<dbReference type="EMBL" id="JAHWZX010000017">
    <property type="protein sequence ID" value="MBW4332106.1"/>
    <property type="molecule type" value="Genomic_DNA"/>
</dbReference>
<reference evidence="2 3" key="1">
    <citation type="submission" date="2021-07" db="EMBL/GenBank/DDBJ databases">
        <title>Stakelama flava sp. nov., a novel endophytic bacterium isolated from branch of Kandelia candel.</title>
        <authorList>
            <person name="Tuo L."/>
        </authorList>
    </citation>
    <scope>NUCLEOTIDE SEQUENCE [LARGE SCALE GENOMIC DNA]</scope>
    <source>
        <strain evidence="2 3">CBK3Z-3</strain>
    </source>
</reference>
<dbReference type="Proteomes" id="UP001197214">
    <property type="component" value="Unassembled WGS sequence"/>
</dbReference>
<proteinExistence type="predicted"/>
<keyword evidence="3" id="KW-1185">Reference proteome</keyword>
<gene>
    <name evidence="2" type="ORF">KY084_14650</name>
</gene>
<evidence type="ECO:0000256" key="1">
    <source>
        <dbReference type="SAM" id="MobiDB-lite"/>
    </source>
</evidence>
<accession>A0ABS6XPQ5</accession>
<organism evidence="2 3">
    <name type="scientific">Stakelama flava</name>
    <dbReference type="NCBI Taxonomy" id="2860338"/>
    <lineage>
        <taxon>Bacteria</taxon>
        <taxon>Pseudomonadati</taxon>
        <taxon>Pseudomonadota</taxon>
        <taxon>Alphaproteobacteria</taxon>
        <taxon>Sphingomonadales</taxon>
        <taxon>Sphingomonadaceae</taxon>
        <taxon>Stakelama</taxon>
    </lineage>
</organism>
<evidence type="ECO:0000313" key="3">
    <source>
        <dbReference type="Proteomes" id="UP001197214"/>
    </source>
</evidence>
<feature type="region of interest" description="Disordered" evidence="1">
    <location>
        <begin position="74"/>
        <end position="95"/>
    </location>
</feature>
<protein>
    <submittedName>
        <fullName evidence="2">Uncharacterized protein</fullName>
    </submittedName>
</protein>
<name>A0ABS6XPQ5_9SPHN</name>